<keyword evidence="2" id="KW-1185">Reference proteome</keyword>
<organism evidence="1 2">
    <name type="scientific">Plantactinospora siamensis</name>
    <dbReference type="NCBI Taxonomy" id="555372"/>
    <lineage>
        <taxon>Bacteria</taxon>
        <taxon>Bacillati</taxon>
        <taxon>Actinomycetota</taxon>
        <taxon>Actinomycetes</taxon>
        <taxon>Micromonosporales</taxon>
        <taxon>Micromonosporaceae</taxon>
        <taxon>Plantactinospora</taxon>
    </lineage>
</organism>
<evidence type="ECO:0000313" key="1">
    <source>
        <dbReference type="EMBL" id="MFC0568202.1"/>
    </source>
</evidence>
<dbReference type="Proteomes" id="UP001589894">
    <property type="component" value="Unassembled WGS sequence"/>
</dbReference>
<gene>
    <name evidence="1" type="ORF">ACFFHU_29185</name>
</gene>
<proteinExistence type="predicted"/>
<name>A0ABV6P590_9ACTN</name>
<dbReference type="RefSeq" id="WP_377343672.1">
    <property type="nucleotide sequence ID" value="NZ_JBHLUE010000034.1"/>
</dbReference>
<dbReference type="EMBL" id="JBHLUE010000034">
    <property type="protein sequence ID" value="MFC0568202.1"/>
    <property type="molecule type" value="Genomic_DNA"/>
</dbReference>
<reference evidence="1 2" key="1">
    <citation type="submission" date="2024-09" db="EMBL/GenBank/DDBJ databases">
        <authorList>
            <person name="Sun Q."/>
            <person name="Mori K."/>
        </authorList>
    </citation>
    <scope>NUCLEOTIDE SEQUENCE [LARGE SCALE GENOMIC DNA]</scope>
    <source>
        <strain evidence="1 2">TBRC 2205</strain>
    </source>
</reference>
<accession>A0ABV6P590</accession>
<protein>
    <submittedName>
        <fullName evidence="1">Uncharacterized protein</fullName>
    </submittedName>
</protein>
<sequence length="345" mass="38491">MNFLPNDTLAGYARTAVDLRTRMVDYHRSQLAANYLQAFFDSRLADQPDFSTEGMAEALSAVRAITANPWRFGEPYVIAPAMTAIIAAAAAALDLTGEVLPADIAPDNGGVLFLPEPIYHRSHRGEVSSIGAITWAHTTNTSNGRSFWAIAGWADHHDPHDPAAVRRRRQLADRPDLARQFGPYVLTDFTEIPIGQSVDPRPDLPVLDADDRDWEPAPDGRFCIDETTTHLRACAAIAYAFWRIQAQPLATVAAAPLDRAARRRAVRAHIRHDTRVVMLRRTSPLAEPADGEPKWHYRVRFVVRGHWRRLIDRDGHPYRIWINAHIKGPDGAPLLHGEKVAVLAR</sequence>
<evidence type="ECO:0000313" key="2">
    <source>
        <dbReference type="Proteomes" id="UP001589894"/>
    </source>
</evidence>
<comment type="caution">
    <text evidence="1">The sequence shown here is derived from an EMBL/GenBank/DDBJ whole genome shotgun (WGS) entry which is preliminary data.</text>
</comment>